<protein>
    <submittedName>
        <fullName evidence="1">Uncharacterized protein</fullName>
    </submittedName>
</protein>
<proteinExistence type="predicted"/>
<dbReference type="EMBL" id="OR540300">
    <property type="protein sequence ID" value="WOL23324.1"/>
    <property type="molecule type" value="Genomic_DNA"/>
</dbReference>
<sequence>MIFSLEDGGIPLLSSVFVPWLLVWENLAWRMKVVTSEQKTDADSGLDPVGLSEIDVAIDRMRADNRTRNAVVDVNCGPGTPYTLQLIMWCGTVSALVRVQEMRFDSRDELAWVLAEASMLTHYCAIRLKAPADRLIVSVGECLVPRGRKLNRRSIGLAAYVRQPRVEFIRVSAAAGACQPTDVRVVGYMRSSRVDSRIDLSSEDLDKCTRDCRAEDNEQRARSFSCGVLSGKKISPMLLAGACGARIVM</sequence>
<name>A0AAU0K7Y3_9ALPH</name>
<accession>A0AAU0K7Y3</accession>
<evidence type="ECO:0000313" key="1">
    <source>
        <dbReference type="EMBL" id="WOL23324.1"/>
    </source>
</evidence>
<reference evidence="1" key="1">
    <citation type="submission" date="2024-06" db="EMBL/GenBank/DDBJ databases">
        <title>Multidecadal high mortality disease events in Australian domestic geese associated with an alphaherpesvirus, designated Anatid alphaherpesvirus 2.</title>
        <authorList>
            <person name="Kelly-Bosma M."/>
            <person name="Neave M.J."/>
        </authorList>
    </citation>
    <scope>NUCLEOTIDE SEQUENCE</scope>
    <source>
        <strain evidence="1">ACDP 22-00165</strain>
    </source>
</reference>
<organism evidence="1">
    <name type="scientific">Anatid alphaherpesvirus 2</name>
    <dbReference type="NCBI Taxonomy" id="3080522"/>
    <lineage>
        <taxon>Viruses</taxon>
        <taxon>Duplodnaviria</taxon>
        <taxon>Heunggongvirae</taxon>
        <taxon>Peploviricota</taxon>
        <taxon>Herviviricetes</taxon>
        <taxon>Herpesvirales</taxon>
        <taxon>Orthoherpesviridae</taxon>
        <taxon>Alphaherpesvirinae</taxon>
    </lineage>
</organism>